<reference evidence="3" key="1">
    <citation type="submission" date="2016-10" db="EMBL/GenBank/DDBJ databases">
        <authorList>
            <person name="Varghese N."/>
            <person name="Submissions S."/>
        </authorList>
    </citation>
    <scope>NUCLEOTIDE SEQUENCE [LARGE SCALE GENOMIC DNA]</scope>
    <source>
        <strain evidence="3">DSM 18579</strain>
    </source>
</reference>
<keyword evidence="1" id="KW-0812">Transmembrane</keyword>
<gene>
    <name evidence="2" type="ORF">SAMN02583745_02636</name>
</gene>
<evidence type="ECO:0000313" key="2">
    <source>
        <dbReference type="EMBL" id="SET52709.1"/>
    </source>
</evidence>
<feature type="transmembrane region" description="Helical" evidence="1">
    <location>
        <begin position="12"/>
        <end position="33"/>
    </location>
</feature>
<sequence>MNNNDVWIPFRYWHVFIFFIGLSIFNFLALYAVDVFPLSYRMIFFLANSIGGTLMLSLLILVWTDMAKSVKQKLAAFFWITTLSTICSYIVVFHAMA</sequence>
<feature type="transmembrane region" description="Helical" evidence="1">
    <location>
        <begin position="74"/>
        <end position="96"/>
    </location>
</feature>
<name>A0A1I0F5L1_9GAMM</name>
<keyword evidence="1" id="KW-1133">Transmembrane helix</keyword>
<feature type="transmembrane region" description="Helical" evidence="1">
    <location>
        <begin position="39"/>
        <end position="62"/>
    </location>
</feature>
<keyword evidence="1" id="KW-0472">Membrane</keyword>
<evidence type="ECO:0000256" key="1">
    <source>
        <dbReference type="SAM" id="Phobius"/>
    </source>
</evidence>
<accession>A0A1I0F5L1</accession>
<evidence type="ECO:0000313" key="3">
    <source>
        <dbReference type="Proteomes" id="UP000242642"/>
    </source>
</evidence>
<dbReference type="Proteomes" id="UP000242642">
    <property type="component" value="Unassembled WGS sequence"/>
</dbReference>
<dbReference type="RefSeq" id="WP_093322024.1">
    <property type="nucleotide sequence ID" value="NZ_FOHV01000035.1"/>
</dbReference>
<organism evidence="2 3">
    <name type="scientific">Thorsellia anophelis DSM 18579</name>
    <dbReference type="NCBI Taxonomy" id="1123402"/>
    <lineage>
        <taxon>Bacteria</taxon>
        <taxon>Pseudomonadati</taxon>
        <taxon>Pseudomonadota</taxon>
        <taxon>Gammaproteobacteria</taxon>
        <taxon>Enterobacterales</taxon>
        <taxon>Thorselliaceae</taxon>
        <taxon>Thorsellia</taxon>
    </lineage>
</organism>
<protein>
    <submittedName>
        <fullName evidence="2">Uncharacterized protein</fullName>
    </submittedName>
</protein>
<proteinExistence type="predicted"/>
<dbReference type="EMBL" id="FOHV01000035">
    <property type="protein sequence ID" value="SET52709.1"/>
    <property type="molecule type" value="Genomic_DNA"/>
</dbReference>
<dbReference type="AlphaFoldDB" id="A0A1I0F5L1"/>
<dbReference type="STRING" id="1123402.SAMN02583745_02636"/>
<keyword evidence="3" id="KW-1185">Reference proteome</keyword>